<accession>A0A0E9S5Z0</accession>
<proteinExistence type="predicted"/>
<sequence>MSKADTMAASCKFARKVLDMRYRAWGVIAVLCPLLLLSSTPVSNQVTADDPLKKERGGGIKSLSSFSLFHFFLSPFPDFGRIIVQSQTACHPATVLQISIFADFLLSFKTHRHSTSGSNDIGRRNAGRI</sequence>
<organism evidence="1">
    <name type="scientific">Anguilla anguilla</name>
    <name type="common">European freshwater eel</name>
    <name type="synonym">Muraena anguilla</name>
    <dbReference type="NCBI Taxonomy" id="7936"/>
    <lineage>
        <taxon>Eukaryota</taxon>
        <taxon>Metazoa</taxon>
        <taxon>Chordata</taxon>
        <taxon>Craniata</taxon>
        <taxon>Vertebrata</taxon>
        <taxon>Euteleostomi</taxon>
        <taxon>Actinopterygii</taxon>
        <taxon>Neopterygii</taxon>
        <taxon>Teleostei</taxon>
        <taxon>Anguilliformes</taxon>
        <taxon>Anguillidae</taxon>
        <taxon>Anguilla</taxon>
    </lineage>
</organism>
<protein>
    <submittedName>
        <fullName evidence="1">Uncharacterized protein</fullName>
    </submittedName>
</protein>
<name>A0A0E9S5Z0_ANGAN</name>
<dbReference type="EMBL" id="GBXM01072629">
    <property type="protein sequence ID" value="JAH35948.1"/>
    <property type="molecule type" value="Transcribed_RNA"/>
</dbReference>
<evidence type="ECO:0000313" key="1">
    <source>
        <dbReference type="EMBL" id="JAH35948.1"/>
    </source>
</evidence>
<reference evidence="1" key="2">
    <citation type="journal article" date="2015" name="Fish Shellfish Immunol.">
        <title>Early steps in the European eel (Anguilla anguilla)-Vibrio vulnificus interaction in the gills: Role of the RtxA13 toxin.</title>
        <authorList>
            <person name="Callol A."/>
            <person name="Pajuelo D."/>
            <person name="Ebbesson L."/>
            <person name="Teles M."/>
            <person name="MacKenzie S."/>
            <person name="Amaro C."/>
        </authorList>
    </citation>
    <scope>NUCLEOTIDE SEQUENCE</scope>
</reference>
<dbReference type="AlphaFoldDB" id="A0A0E9S5Z0"/>
<reference evidence="1" key="1">
    <citation type="submission" date="2014-11" db="EMBL/GenBank/DDBJ databases">
        <authorList>
            <person name="Amaro Gonzalez C."/>
        </authorList>
    </citation>
    <scope>NUCLEOTIDE SEQUENCE</scope>
</reference>